<sequence length="1962" mass="213082">RVTLLGLHWIYRTRSPTHFLYLKKKMQPPPPQAGPPGTGGPPRMGMTTTPYWRKRTPAAAAMAPPPVQPVTDPFAFGRMTPQNAPATTAPAPVIMPTASSSPALYPQPAPSSLGDGAQVSLPSSSSHPSVQGGHHTNNMASPPIGHPSGSQNTTSALENVYSLLPGRSQSRQSVNMDVNSSSGIAPPFQAHPPSTSQQTTAPWPSTQAAPPTSTQHVPAAQHHSYSAPYYSPPYLEVSHLPPQTSDPGYFSAPQRTAPVSFHLGGASGQVQQQGMPPYSSVMPADYTQTRNHDHNSWFNQPYPEPLEQASLPNPNGTGVGAPVSSPNTMQPGALGTLHMPHTMQAGATVSAQERPLSEPSKLMGHSTSDSDSGTISMFFKGDEAENVEIPSTDQQLMPRKHSVDTPYHQNLGSQANSHPYQAQTGVHNVVSPLHPNTRTPSLSQSGSSLHDPYVSWKAESQHTKAKDGGSELPDDTVENVECVQNLEVLPNETSNSNLFPAGVNPEAFRYGPVPSSTLLKTTASHLEGGPNLEAPSAFPRPVRSDSVSSSYSNLSHRSLPTSARPQELEGTFIQKESGKLENDSSFFKQIDSSPLTGDVLAHGTTQPTYHGSLSQPPTPSPPKPTGIFQASVNSSFEPVRSNTGLKSSEIDQSRMVGDVRENHKLPPTSYHKATMAASPGNLEQPPDNLETIFSGKSNAEVCAVTSGQHFPGGSSLDNLSLLLEKRPSSRAHGSNKKCESPATTLWAQGELPNFGGNVLLAPPAPALYVPPKPQTEVIQPPEDVSLEVQHGRPGQFSASPEEHVSSENLENPPKIGDDEHTQSQASSGYASLLSSPPTDTLQNQPVLIAPPSKGYNLVQPINFSLSLPNQIINLTSSADFSGADQSAAAPVVQLGPPPSSNLPNKLPESFSNHVQSTVLSPSSQIPLNLVTENQKTSKPGAARSESGGPPLPPDSVSHTGVRSDAGSYPPVTSSSGTKEHALDFTVPRGPANHNGRGSLPNRPPTGSPIYTSPPTVPNFQSEPDNNKQVFYQQVTKGVQSSPSVEAPQPGAPHEYMAPASHLPAPPVHSAPGANKPPTYPQQTDAQGNAGLPYSGMAESGPKYSQPEPPLYPGHPATSTSAAGHPATSTSAAGHPTTSTSAAVHLAGYQDPSRPPASQTPHQTDPYYYYRGYGAYSSAYQQPYPPVDPRASHLYQDSYGAYDPAYRQYSNSGFMNPGKYPYPEPERPSSRSSHCSDRPPSRQGYNAPAGFYDYYQNQYEYGDPSRWERYPGAYDPGYRDPRSTYWNYMYGSREEAYNRKVPYAYTSRYDVYEDRWQYDPRYVGGFDDEPDARRDITKDDFDRRSVHSEHSARSVHSERSTHSRRSSFSSRSQQSQVYKNEQDLTANAYGSQVPNPPLEGYSYSMYPNDYSTQQSLDSYQYGYTDNSEWQPVEQAPVRSLTPEKFGSPHVCARFGPGGHLIKVLPNLPSDGQPTLVEIHNMEIIMQNSPEQEQMRAFPGPLVKDETHKVDVINFAQIKAKECSLNENLLDQESARLLWDFIVLMCRQNGTVVGTDIAELLLQDHKTVWLPGKSPNEANLIDFTNEPLEQEEESGASQLSFLTDTLPNSVAVLEKETERFRELLLFGRKKDALESAMKHGLWGHALLLASKMDSRTHARVMTRFANSLPINDPLQTVYQLLSGRMPAAATCCGDEKWGDWRPHLAMVLSNLTNNVDVPTRTIVTMGDTLASRGLLEAAHFCYLMAQAGFGVYTKKTTKLVLIGSNHSLPFAKFASNEAIQRTEAYEYAQSLGAQTISLPNIQVFKFIYACRLAECGLAAQAFHYCEVISKTIIKHPSYYSPVLVGQLLEVSSHLRFFDPQLKEKPEQELFVEPPWLLRLRHLDMQMKQGAVVFNTGRTTPQQYACSTPSSEQEHVSQSEGIPAAHDLPAATDNPLLTNLPNMGAAQGVQLALPGKGQAIPFLSR</sequence>
<feature type="region of interest" description="Disordered" evidence="17">
    <location>
        <begin position="890"/>
        <end position="1167"/>
    </location>
</feature>
<feature type="region of interest" description="Disordered" evidence="17">
    <location>
        <begin position="789"/>
        <end position="847"/>
    </location>
</feature>
<dbReference type="GO" id="GO:0015031">
    <property type="term" value="P:protein transport"/>
    <property type="evidence" value="ECO:0007669"/>
    <property type="project" value="UniProtKB-KW"/>
</dbReference>
<dbReference type="PANTHER" id="PTHR13402">
    <property type="entry name" value="RGPR-RELATED"/>
    <property type="match status" value="1"/>
</dbReference>
<dbReference type="GO" id="GO:0005789">
    <property type="term" value="C:endoplasmic reticulum membrane"/>
    <property type="evidence" value="ECO:0007669"/>
    <property type="project" value="UniProtKB-SubCell"/>
</dbReference>
<evidence type="ECO:0000256" key="6">
    <source>
        <dbReference type="ARBA" id="ARBA00005927"/>
    </source>
</evidence>
<evidence type="ECO:0000256" key="12">
    <source>
        <dbReference type="ARBA" id="ARBA00022892"/>
    </source>
</evidence>
<feature type="compositionally biased region" description="Polar residues" evidence="17">
    <location>
        <begin position="167"/>
        <end position="183"/>
    </location>
</feature>
<feature type="compositionally biased region" description="Basic and acidic residues" evidence="17">
    <location>
        <begin position="1223"/>
        <end position="1239"/>
    </location>
</feature>
<comment type="subunit">
    <text evidence="16">SEC16A and SEC16B are each present in multiple copies in a heteromeric complex.</text>
</comment>
<feature type="compositionally biased region" description="Low complexity" evidence="17">
    <location>
        <begin position="80"/>
        <end position="98"/>
    </location>
</feature>
<keyword evidence="13 16" id="KW-0653">Protein transport</keyword>
<feature type="region of interest" description="Disordered" evidence="17">
    <location>
        <begin position="78"/>
        <end position="153"/>
    </location>
</feature>
<feature type="compositionally biased region" description="Basic and acidic residues" evidence="17">
    <location>
        <begin position="648"/>
        <end position="664"/>
    </location>
</feature>
<evidence type="ECO:0000256" key="16">
    <source>
        <dbReference type="RuleBase" id="RU364101"/>
    </source>
</evidence>
<dbReference type="GO" id="GO:0016192">
    <property type="term" value="P:vesicle-mediated transport"/>
    <property type="evidence" value="ECO:0007669"/>
    <property type="project" value="UniProtKB-KW"/>
</dbReference>
<dbReference type="GO" id="GO:0007030">
    <property type="term" value="P:Golgi organization"/>
    <property type="evidence" value="ECO:0007669"/>
    <property type="project" value="TreeGrafter"/>
</dbReference>
<dbReference type="PANTHER" id="PTHR13402:SF13">
    <property type="entry name" value="PROTEIN TRANSPORT PROTEIN SEC16A"/>
    <property type="match status" value="1"/>
</dbReference>
<evidence type="ECO:0000259" key="19">
    <source>
        <dbReference type="Pfam" id="PF12932"/>
    </source>
</evidence>
<dbReference type="GO" id="GO:0048471">
    <property type="term" value="C:perinuclear region of cytoplasm"/>
    <property type="evidence" value="ECO:0007669"/>
    <property type="project" value="UniProtKB-SubCell"/>
</dbReference>
<feature type="domain" description="Sec16 central conserved" evidence="19">
    <location>
        <begin position="1449"/>
        <end position="1548"/>
    </location>
</feature>
<evidence type="ECO:0000256" key="5">
    <source>
        <dbReference type="ARBA" id="ARBA00004556"/>
    </source>
</evidence>
<dbReference type="GO" id="GO:0051668">
    <property type="term" value="P:localization within membrane"/>
    <property type="evidence" value="ECO:0007669"/>
    <property type="project" value="UniProtKB-ARBA"/>
</dbReference>
<feature type="compositionally biased region" description="Basic and acidic residues" evidence="17">
    <location>
        <begin position="1330"/>
        <end position="1360"/>
    </location>
</feature>
<organism evidence="20 21">
    <name type="scientific">Engystomops pustulosus</name>
    <name type="common">Tungara frog</name>
    <name type="synonym">Physalaemus pustulosus</name>
    <dbReference type="NCBI Taxonomy" id="76066"/>
    <lineage>
        <taxon>Eukaryota</taxon>
        <taxon>Metazoa</taxon>
        <taxon>Chordata</taxon>
        <taxon>Craniata</taxon>
        <taxon>Vertebrata</taxon>
        <taxon>Euteleostomi</taxon>
        <taxon>Amphibia</taxon>
        <taxon>Batrachia</taxon>
        <taxon>Anura</taxon>
        <taxon>Neobatrachia</taxon>
        <taxon>Hyloidea</taxon>
        <taxon>Leptodactylidae</taxon>
        <taxon>Leiuperinae</taxon>
        <taxon>Engystomops</taxon>
    </lineage>
</organism>
<keyword evidence="8" id="KW-0963">Cytoplasm</keyword>
<evidence type="ECO:0000259" key="18">
    <source>
        <dbReference type="Pfam" id="PF12931"/>
    </source>
</evidence>
<feature type="compositionally biased region" description="Low complexity" evidence="17">
    <location>
        <begin position="544"/>
        <end position="558"/>
    </location>
</feature>
<feature type="region of interest" description="Disordered" evidence="17">
    <location>
        <begin position="525"/>
        <end position="567"/>
    </location>
</feature>
<evidence type="ECO:0000256" key="10">
    <source>
        <dbReference type="ARBA" id="ARBA00022824"/>
    </source>
</evidence>
<feature type="region of interest" description="Disordered" evidence="17">
    <location>
        <begin position="1215"/>
        <end position="1246"/>
    </location>
</feature>
<evidence type="ECO:0000256" key="1">
    <source>
        <dbReference type="ARBA" id="ARBA00004395"/>
    </source>
</evidence>
<dbReference type="CDD" id="cd09233">
    <property type="entry name" value="ACE1-Sec16-like"/>
    <property type="match status" value="1"/>
</dbReference>
<feature type="region of interest" description="Disordered" evidence="17">
    <location>
        <begin position="597"/>
        <end position="687"/>
    </location>
</feature>
<feature type="compositionally biased region" description="Polar residues" evidence="17">
    <location>
        <begin position="192"/>
        <end position="216"/>
    </location>
</feature>
<comment type="similarity">
    <text evidence="6 16">Belongs to the SEC16 family.</text>
</comment>
<dbReference type="EMBL" id="WNYA01001679">
    <property type="protein sequence ID" value="KAG8545319.1"/>
    <property type="molecule type" value="Genomic_DNA"/>
</dbReference>
<dbReference type="FunFam" id="1.25.40.1030:FF:000002">
    <property type="entry name" value="Protein transport protein sec16"/>
    <property type="match status" value="1"/>
</dbReference>
<protein>
    <recommendedName>
        <fullName evidence="16">Protein transport protein sec16</fullName>
    </recommendedName>
</protein>
<keyword evidence="7 16" id="KW-0813">Transport</keyword>
<dbReference type="GO" id="GO:0070971">
    <property type="term" value="C:endoplasmic reticulum exit site"/>
    <property type="evidence" value="ECO:0007669"/>
    <property type="project" value="UniProtKB-ARBA"/>
</dbReference>
<feature type="compositionally biased region" description="Polar residues" evidence="17">
    <location>
        <begin position="628"/>
        <end position="646"/>
    </location>
</feature>
<evidence type="ECO:0000256" key="11">
    <source>
        <dbReference type="ARBA" id="ARBA00022848"/>
    </source>
</evidence>
<keyword evidence="11" id="KW-0492">Microsome</keyword>
<evidence type="ECO:0000256" key="8">
    <source>
        <dbReference type="ARBA" id="ARBA00022490"/>
    </source>
</evidence>
<evidence type="ECO:0000256" key="2">
    <source>
        <dbReference type="ARBA" id="ARBA00004406"/>
    </source>
</evidence>
<dbReference type="Gene3D" id="1.25.40.1030">
    <property type="match status" value="1"/>
</dbReference>
<feature type="region of interest" description="Disordered" evidence="17">
    <location>
        <begin position="1321"/>
        <end position="1405"/>
    </location>
</feature>
<feature type="compositionally biased region" description="Polar residues" evidence="17">
    <location>
        <begin position="1116"/>
        <end position="1141"/>
    </location>
</feature>
<dbReference type="InterPro" id="IPR024340">
    <property type="entry name" value="Sec16_CCD"/>
</dbReference>
<evidence type="ECO:0000256" key="4">
    <source>
        <dbReference type="ARBA" id="ARBA00004524"/>
    </source>
</evidence>
<dbReference type="Pfam" id="PF12931">
    <property type="entry name" value="TPR_Sec16"/>
    <property type="match status" value="1"/>
</dbReference>
<proteinExistence type="inferred from homology"/>
<feature type="region of interest" description="Disordered" evidence="17">
    <location>
        <begin position="167"/>
        <end position="221"/>
    </location>
</feature>
<feature type="region of interest" description="Disordered" evidence="17">
    <location>
        <begin position="25"/>
        <end position="44"/>
    </location>
</feature>
<reference evidence="20" key="1">
    <citation type="thesis" date="2020" institute="ProQuest LLC" country="789 East Eisenhower Parkway, Ann Arbor, MI, USA">
        <title>Comparative Genomics and Chromosome Evolution.</title>
        <authorList>
            <person name="Mudd A.B."/>
        </authorList>
    </citation>
    <scope>NUCLEOTIDE SEQUENCE</scope>
    <source>
        <strain evidence="20">237g6f4</strain>
        <tissue evidence="20">Blood</tissue>
    </source>
</reference>
<dbReference type="Proteomes" id="UP000824782">
    <property type="component" value="Unassembled WGS sequence"/>
</dbReference>
<feature type="region of interest" description="Disordered" evidence="17">
    <location>
        <begin position="260"/>
        <end position="324"/>
    </location>
</feature>
<gene>
    <name evidence="20" type="ORF">GDO81_021074</name>
</gene>
<dbReference type="InterPro" id="IPR024298">
    <property type="entry name" value="Sec16_Sec23-bd"/>
</dbReference>
<evidence type="ECO:0000313" key="20">
    <source>
        <dbReference type="EMBL" id="KAG8545319.1"/>
    </source>
</evidence>
<dbReference type="GO" id="GO:0000139">
    <property type="term" value="C:Golgi membrane"/>
    <property type="evidence" value="ECO:0007669"/>
    <property type="project" value="UniProtKB-SubCell"/>
</dbReference>
<keyword evidence="21" id="KW-1185">Reference proteome</keyword>
<keyword evidence="15 16" id="KW-0472">Membrane</keyword>
<dbReference type="GO" id="GO:0007029">
    <property type="term" value="P:endoplasmic reticulum organization"/>
    <property type="evidence" value="ECO:0007669"/>
    <property type="project" value="UniProtKB-ARBA"/>
</dbReference>
<feature type="compositionally biased region" description="Low complexity" evidence="17">
    <location>
        <begin position="1365"/>
        <end position="1375"/>
    </location>
</feature>
<keyword evidence="9" id="KW-0597">Phosphoprotein</keyword>
<comment type="function">
    <text evidence="16">Plays a role in the organization of the endoplasmic reticulum exit sites (ERES), also known as transitional endoplasmic reticulum (tER). Required for secretory cargo traffic from the endoplasmic reticulum to the Golgi apparatus.</text>
</comment>
<feature type="compositionally biased region" description="Polar residues" evidence="17">
    <location>
        <begin position="909"/>
        <end position="937"/>
    </location>
</feature>
<dbReference type="Pfam" id="PF12932">
    <property type="entry name" value="Sec16"/>
    <property type="match status" value="1"/>
</dbReference>
<evidence type="ECO:0000256" key="9">
    <source>
        <dbReference type="ARBA" id="ARBA00022553"/>
    </source>
</evidence>
<dbReference type="GO" id="GO:0005829">
    <property type="term" value="C:cytosol"/>
    <property type="evidence" value="ECO:0007669"/>
    <property type="project" value="UniProtKB-SubCell"/>
</dbReference>
<name>A0AAV6Z6X8_ENGPU</name>
<evidence type="ECO:0000256" key="14">
    <source>
        <dbReference type="ARBA" id="ARBA00023034"/>
    </source>
</evidence>
<evidence type="ECO:0000313" key="21">
    <source>
        <dbReference type="Proteomes" id="UP000824782"/>
    </source>
</evidence>
<evidence type="ECO:0000256" key="7">
    <source>
        <dbReference type="ARBA" id="ARBA00022448"/>
    </source>
</evidence>
<evidence type="ECO:0000256" key="13">
    <source>
        <dbReference type="ARBA" id="ARBA00022927"/>
    </source>
</evidence>
<keyword evidence="10 16" id="KW-0256">Endoplasmic reticulum</keyword>
<feature type="non-terminal residue" evidence="20">
    <location>
        <position position="1"/>
    </location>
</feature>
<feature type="compositionally biased region" description="Polar residues" evidence="17">
    <location>
        <begin position="822"/>
        <end position="845"/>
    </location>
</feature>
<keyword evidence="12 16" id="KW-0931">ER-Golgi transport</keyword>
<evidence type="ECO:0000256" key="3">
    <source>
        <dbReference type="ARBA" id="ARBA00004514"/>
    </source>
</evidence>
<evidence type="ECO:0000256" key="15">
    <source>
        <dbReference type="ARBA" id="ARBA00023136"/>
    </source>
</evidence>
<comment type="subcellular location">
    <subcellularLocation>
        <location evidence="3">Cytoplasm</location>
        <location evidence="3">Cytosol</location>
    </subcellularLocation>
    <subcellularLocation>
        <location evidence="5">Cytoplasm</location>
        <location evidence="5">Perinuclear region</location>
    </subcellularLocation>
    <subcellularLocation>
        <location evidence="2">Endoplasmic reticulum membrane</location>
        <topology evidence="2">Peripheral membrane protein</topology>
    </subcellularLocation>
    <subcellularLocation>
        <location evidence="1">Golgi apparatus membrane</location>
        <topology evidence="1">Peripheral membrane protein</topology>
    </subcellularLocation>
    <subcellularLocation>
        <location evidence="4">Microsome membrane</location>
    </subcellularLocation>
</comment>
<keyword evidence="14 16" id="KW-0333">Golgi apparatus</keyword>
<comment type="caution">
    <text evidence="20">The sequence shown here is derived from an EMBL/GenBank/DDBJ whole genome shotgun (WGS) entry which is preliminary data.</text>
</comment>
<dbReference type="GO" id="GO:0070973">
    <property type="term" value="P:protein localization to endoplasmic reticulum exit site"/>
    <property type="evidence" value="ECO:0007669"/>
    <property type="project" value="TreeGrafter"/>
</dbReference>
<feature type="compositionally biased region" description="Polar residues" evidence="17">
    <location>
        <begin position="1376"/>
        <end position="1392"/>
    </location>
</feature>
<feature type="compositionally biased region" description="Polar residues" evidence="17">
    <location>
        <begin position="603"/>
        <end position="615"/>
    </location>
</feature>
<evidence type="ECO:0000256" key="17">
    <source>
        <dbReference type="SAM" id="MobiDB-lite"/>
    </source>
</evidence>
<accession>A0AAV6Z6X8</accession>
<feature type="compositionally biased region" description="Low complexity" evidence="17">
    <location>
        <begin position="118"/>
        <end position="134"/>
    </location>
</feature>
<feature type="domain" description="Sec16 Sec23-binding" evidence="18">
    <location>
        <begin position="1619"/>
        <end position="1853"/>
    </location>
</feature>
<dbReference type="GO" id="GO:0012507">
    <property type="term" value="C:ER to Golgi transport vesicle membrane"/>
    <property type="evidence" value="ECO:0007669"/>
    <property type="project" value="TreeGrafter"/>
</dbReference>
<feature type="compositionally biased region" description="Polar residues" evidence="17">
    <location>
        <begin position="1008"/>
        <end position="1043"/>
    </location>
</feature>